<organism evidence="1 2">
    <name type="scientific">Bifidobacterium pseudocatenulatum</name>
    <dbReference type="NCBI Taxonomy" id="28026"/>
    <lineage>
        <taxon>Bacteria</taxon>
        <taxon>Bacillati</taxon>
        <taxon>Actinomycetota</taxon>
        <taxon>Actinomycetes</taxon>
        <taxon>Bifidobacteriales</taxon>
        <taxon>Bifidobacteriaceae</taxon>
        <taxon>Bifidobacterium</taxon>
    </lineage>
</organism>
<dbReference type="AlphaFoldDB" id="A0A267WNE4"/>
<evidence type="ECO:0000313" key="2">
    <source>
        <dbReference type="Proteomes" id="UP000216789"/>
    </source>
</evidence>
<accession>A0A267WNE4</accession>
<dbReference type="EMBL" id="MNLB01000001">
    <property type="protein sequence ID" value="PAC74140.1"/>
    <property type="molecule type" value="Genomic_DNA"/>
</dbReference>
<dbReference type="Proteomes" id="UP000216789">
    <property type="component" value="Unassembled WGS sequence"/>
</dbReference>
<sequence length="51" mass="5576">MRNFIFHNPVKIHFGEGQVSHVAEEARSRPGTACCWSTAAARSSATVPMTM</sequence>
<name>A0A267WNE4_BIFPS</name>
<gene>
    <name evidence="1" type="ORF">BPS1E_0004</name>
</gene>
<comment type="caution">
    <text evidence="1">The sequence shown here is derived from an EMBL/GenBank/DDBJ whole genome shotgun (WGS) entry which is preliminary data.</text>
</comment>
<reference evidence="1 2" key="1">
    <citation type="journal article" date="2017" name="ISME J.">
        <title>Unveiling bifidobacterial biogeography across the mammalian branch of the tree of life.</title>
        <authorList>
            <person name="Milani C."/>
            <person name="Mangifesta M."/>
            <person name="Mancabelli L."/>
            <person name="Lugli G.A."/>
            <person name="James K."/>
            <person name="Duranti S."/>
            <person name="Turroni F."/>
            <person name="Ferrario C."/>
            <person name="Ossiprandi M.C."/>
            <person name="van Sinderen D."/>
            <person name="Ventura M."/>
        </authorList>
    </citation>
    <scope>NUCLEOTIDE SEQUENCE [LARGE SCALE GENOMIC DNA]</scope>
    <source>
        <strain evidence="1 2">1E</strain>
    </source>
</reference>
<protein>
    <submittedName>
        <fullName evidence="1">Oxidoreductase</fullName>
    </submittedName>
</protein>
<evidence type="ECO:0000313" key="1">
    <source>
        <dbReference type="EMBL" id="PAC74140.1"/>
    </source>
</evidence>
<proteinExistence type="predicted"/>